<dbReference type="InterPro" id="IPR036412">
    <property type="entry name" value="HAD-like_sf"/>
</dbReference>
<dbReference type="GO" id="GO:0005829">
    <property type="term" value="C:cytosol"/>
    <property type="evidence" value="ECO:0007669"/>
    <property type="project" value="TreeGrafter"/>
</dbReference>
<dbReference type="SFLD" id="SFLDS00003">
    <property type="entry name" value="Haloacid_Dehalogenase"/>
    <property type="match status" value="1"/>
</dbReference>
<comment type="caution">
    <text evidence="1">The sequence shown here is derived from an EMBL/GenBank/DDBJ whole genome shotgun (WGS) entry which is preliminary data.</text>
</comment>
<dbReference type="EMBL" id="QUSK01000016">
    <property type="protein sequence ID" value="RGD76111.1"/>
    <property type="molecule type" value="Genomic_DNA"/>
</dbReference>
<reference evidence="1 2" key="1">
    <citation type="submission" date="2018-08" db="EMBL/GenBank/DDBJ databases">
        <title>A genome reference for cultivated species of the human gut microbiota.</title>
        <authorList>
            <person name="Zou Y."/>
            <person name="Xue W."/>
            <person name="Luo G."/>
        </authorList>
    </citation>
    <scope>NUCLEOTIDE SEQUENCE [LARGE SCALE GENOMIC DNA]</scope>
    <source>
        <strain evidence="1 2">TF08-11</strain>
    </source>
</reference>
<dbReference type="GO" id="GO:0000287">
    <property type="term" value="F:magnesium ion binding"/>
    <property type="evidence" value="ECO:0007669"/>
    <property type="project" value="TreeGrafter"/>
</dbReference>
<dbReference type="PANTHER" id="PTHR10000:SF8">
    <property type="entry name" value="HAD SUPERFAMILY HYDROLASE-LIKE, TYPE 3"/>
    <property type="match status" value="1"/>
</dbReference>
<dbReference type="SUPFAM" id="SSF56784">
    <property type="entry name" value="HAD-like"/>
    <property type="match status" value="1"/>
</dbReference>
<keyword evidence="1" id="KW-0378">Hydrolase</keyword>
<dbReference type="NCBIfam" id="TIGR00099">
    <property type="entry name" value="Cof-subfamily"/>
    <property type="match status" value="1"/>
</dbReference>
<organism evidence="1 2">
    <name type="scientific">Faecalicoccus pleomorphus</name>
    <dbReference type="NCBI Taxonomy" id="1323"/>
    <lineage>
        <taxon>Bacteria</taxon>
        <taxon>Bacillati</taxon>
        <taxon>Bacillota</taxon>
        <taxon>Erysipelotrichia</taxon>
        <taxon>Erysipelotrichales</taxon>
        <taxon>Erysipelotrichaceae</taxon>
        <taxon>Faecalicoccus</taxon>
    </lineage>
</organism>
<dbReference type="Pfam" id="PF08282">
    <property type="entry name" value="Hydrolase_3"/>
    <property type="match status" value="1"/>
</dbReference>
<dbReference type="InterPro" id="IPR023214">
    <property type="entry name" value="HAD_sf"/>
</dbReference>
<evidence type="ECO:0000313" key="2">
    <source>
        <dbReference type="Proteomes" id="UP000260721"/>
    </source>
</evidence>
<dbReference type="Gene3D" id="3.40.50.1000">
    <property type="entry name" value="HAD superfamily/HAD-like"/>
    <property type="match status" value="1"/>
</dbReference>
<sequence length="281" mass="32352">MCESSMIKYIFVDLDGTFLDSNKQVSKDCVQFIKDLKKQYDVHFGIASGRALTSLLPLVEKQELDEIIDVIVANNGAEILDWESKKIINLPFVQKEEIQIILNTFQNLKGLTICFHNKNKLFASRTTERILGIQRFNNEEYLSNPLKNNSYLSTPRVMLILDKPVDEEYVKKIRTVSFEGLTSCRSENDVYEFMNKETSKANGIKQYVTQRDSSLDEVMVFGDSDNDIEMLKECKLGIAMKNARPMIQNVSDDITYKTNDEEGVMDYLLHHTDLFERVIEG</sequence>
<dbReference type="Gene3D" id="3.30.1240.10">
    <property type="match status" value="1"/>
</dbReference>
<dbReference type="InterPro" id="IPR000150">
    <property type="entry name" value="Cof"/>
</dbReference>
<name>A0A3E3E3H0_9FIRM</name>
<dbReference type="InterPro" id="IPR006379">
    <property type="entry name" value="HAD-SF_hydro_IIB"/>
</dbReference>
<evidence type="ECO:0000313" key="1">
    <source>
        <dbReference type="EMBL" id="RGD76111.1"/>
    </source>
</evidence>
<protein>
    <submittedName>
        <fullName evidence="1">Cof-type HAD-IIB family hydrolase</fullName>
    </submittedName>
</protein>
<proteinExistence type="predicted"/>
<dbReference type="NCBIfam" id="TIGR01484">
    <property type="entry name" value="HAD-SF-IIB"/>
    <property type="match status" value="1"/>
</dbReference>
<accession>A0A3E3E3H0</accession>
<dbReference type="STRING" id="1123313.GCA_000420345_01384"/>
<dbReference type="AlphaFoldDB" id="A0A3E3E3H0"/>
<gene>
    <name evidence="1" type="ORF">DXC78_08085</name>
</gene>
<dbReference type="GO" id="GO:0016791">
    <property type="term" value="F:phosphatase activity"/>
    <property type="evidence" value="ECO:0007669"/>
    <property type="project" value="TreeGrafter"/>
</dbReference>
<dbReference type="SFLD" id="SFLDG01140">
    <property type="entry name" value="C2.B:_Phosphomannomutase_and_P"/>
    <property type="match status" value="1"/>
</dbReference>
<dbReference type="Proteomes" id="UP000260721">
    <property type="component" value="Unassembled WGS sequence"/>
</dbReference>
<dbReference type="PANTHER" id="PTHR10000">
    <property type="entry name" value="PHOSPHOSERINE PHOSPHATASE"/>
    <property type="match status" value="1"/>
</dbReference>